<feature type="transmembrane region" description="Helical" evidence="2">
    <location>
        <begin position="136"/>
        <end position="157"/>
    </location>
</feature>
<feature type="transmembrane region" description="Helical" evidence="2">
    <location>
        <begin position="162"/>
        <end position="182"/>
    </location>
</feature>
<evidence type="ECO:0000313" key="4">
    <source>
        <dbReference type="EMBL" id="MDP5184283.1"/>
    </source>
</evidence>
<feature type="transmembrane region" description="Helical" evidence="2">
    <location>
        <begin position="202"/>
        <end position="221"/>
    </location>
</feature>
<name>A0ABT9IFB5_9ACTN</name>
<keyword evidence="2" id="KW-0472">Membrane</keyword>
<sequence>MATASTAGAWQGGGRPERPYPARAPRPPAGSERPGRPARPARAARPPVPGRAGERLRAAGRDYADDRFDRPEPSGPRRREPGPPRPTAGRPAQERARSRTASPAATQGSRLRGSLAVLGVFLLTLAGGAVDSFFGIGLGMITLVALAAGTSAATLLVRRRDLLTVVVAPPLVFTLVAVVNIVLAPSATLNLPTMATLLVRGFPTMAVATAIAAVLAVVRLVSRR</sequence>
<feature type="compositionally biased region" description="Basic and acidic residues" evidence="1">
    <location>
        <begin position="52"/>
        <end position="82"/>
    </location>
</feature>
<keyword evidence="5" id="KW-1185">Reference proteome</keyword>
<evidence type="ECO:0000256" key="1">
    <source>
        <dbReference type="SAM" id="MobiDB-lite"/>
    </source>
</evidence>
<evidence type="ECO:0000259" key="3">
    <source>
        <dbReference type="Pfam" id="PF20177"/>
    </source>
</evidence>
<dbReference type="RefSeq" id="WP_306000864.1">
    <property type="nucleotide sequence ID" value="NZ_JASNFN010000023.1"/>
</dbReference>
<feature type="domain" description="DUF6542" evidence="3">
    <location>
        <begin position="110"/>
        <end position="224"/>
    </location>
</feature>
<evidence type="ECO:0000313" key="5">
    <source>
        <dbReference type="Proteomes" id="UP001233673"/>
    </source>
</evidence>
<feature type="region of interest" description="Disordered" evidence="1">
    <location>
        <begin position="1"/>
        <end position="108"/>
    </location>
</feature>
<keyword evidence="2" id="KW-0812">Transmembrane</keyword>
<keyword evidence="2" id="KW-1133">Transmembrane helix</keyword>
<comment type="caution">
    <text evidence="4">The sequence shown here is derived from an EMBL/GenBank/DDBJ whole genome shotgun (WGS) entry which is preliminary data.</text>
</comment>
<evidence type="ECO:0000256" key="2">
    <source>
        <dbReference type="SAM" id="Phobius"/>
    </source>
</evidence>
<reference evidence="5" key="1">
    <citation type="submission" date="2023-05" db="EMBL/GenBank/DDBJ databases">
        <title>Draft genome of Pseudofrankia sp. BMG5.37.</title>
        <authorList>
            <person name="Gtari M."/>
            <person name="Ghodhbane F."/>
            <person name="Sbissi I."/>
        </authorList>
    </citation>
    <scope>NUCLEOTIDE SEQUENCE [LARGE SCALE GENOMIC DNA]</scope>
    <source>
        <strain evidence="5">BMG 814</strain>
    </source>
</reference>
<proteinExistence type="predicted"/>
<protein>
    <recommendedName>
        <fullName evidence="3">DUF6542 domain-containing protein</fullName>
    </recommendedName>
</protein>
<feature type="transmembrane region" description="Helical" evidence="2">
    <location>
        <begin position="111"/>
        <end position="130"/>
    </location>
</feature>
<dbReference type="Pfam" id="PF20177">
    <property type="entry name" value="DUF6542"/>
    <property type="match status" value="1"/>
</dbReference>
<gene>
    <name evidence="4" type="ORF">QOZ88_16740</name>
</gene>
<organism evidence="4 5">
    <name type="scientific">Blastococcus carthaginiensis</name>
    <dbReference type="NCBI Taxonomy" id="3050034"/>
    <lineage>
        <taxon>Bacteria</taxon>
        <taxon>Bacillati</taxon>
        <taxon>Actinomycetota</taxon>
        <taxon>Actinomycetes</taxon>
        <taxon>Geodermatophilales</taxon>
        <taxon>Geodermatophilaceae</taxon>
        <taxon>Blastococcus</taxon>
    </lineage>
</organism>
<dbReference type="EMBL" id="JASNFN010000023">
    <property type="protein sequence ID" value="MDP5184283.1"/>
    <property type="molecule type" value="Genomic_DNA"/>
</dbReference>
<dbReference type="Proteomes" id="UP001233673">
    <property type="component" value="Unassembled WGS sequence"/>
</dbReference>
<dbReference type="InterPro" id="IPR046672">
    <property type="entry name" value="DUF6542"/>
</dbReference>
<accession>A0ABT9IFB5</accession>